<feature type="domain" description="UmuC" evidence="8">
    <location>
        <begin position="1"/>
        <end position="203"/>
    </location>
</feature>
<evidence type="ECO:0000259" key="8">
    <source>
        <dbReference type="PROSITE" id="PS50173"/>
    </source>
</evidence>
<feature type="region of interest" description="Disordered" evidence="7">
    <location>
        <begin position="596"/>
        <end position="640"/>
    </location>
</feature>
<dbReference type="GO" id="GO:0005657">
    <property type="term" value="C:replication fork"/>
    <property type="evidence" value="ECO:0007669"/>
    <property type="project" value="TreeGrafter"/>
</dbReference>
<dbReference type="GO" id="GO:0003887">
    <property type="term" value="F:DNA-directed DNA polymerase activity"/>
    <property type="evidence" value="ECO:0007669"/>
    <property type="project" value="TreeGrafter"/>
</dbReference>
<dbReference type="PIRSF" id="PIRSF036603">
    <property type="entry name" value="DPol_eta"/>
    <property type="match status" value="1"/>
</dbReference>
<dbReference type="InterPro" id="IPR001126">
    <property type="entry name" value="UmuC"/>
</dbReference>
<dbReference type="GO" id="GO:0009314">
    <property type="term" value="P:response to radiation"/>
    <property type="evidence" value="ECO:0007669"/>
    <property type="project" value="TreeGrafter"/>
</dbReference>
<evidence type="ECO:0000256" key="2">
    <source>
        <dbReference type="ARBA" id="ARBA00022679"/>
    </source>
</evidence>
<keyword evidence="4" id="KW-0227">DNA damage</keyword>
<evidence type="ECO:0000256" key="7">
    <source>
        <dbReference type="SAM" id="MobiDB-lite"/>
    </source>
</evidence>
<feature type="compositionally biased region" description="Low complexity" evidence="7">
    <location>
        <begin position="453"/>
        <end position="471"/>
    </location>
</feature>
<evidence type="ECO:0000313" key="9">
    <source>
        <dbReference type="EMBL" id="KAK3279379.1"/>
    </source>
</evidence>
<dbReference type="InterPro" id="IPR043128">
    <property type="entry name" value="Rev_trsase/Diguanyl_cyclase"/>
</dbReference>
<comment type="caution">
    <text evidence="9">The sequence shown here is derived from an EMBL/GenBank/DDBJ whole genome shotgun (WGS) entry which is preliminary data.</text>
</comment>
<evidence type="ECO:0000256" key="3">
    <source>
        <dbReference type="ARBA" id="ARBA00022723"/>
    </source>
</evidence>
<evidence type="ECO:0000256" key="1">
    <source>
        <dbReference type="ARBA" id="ARBA00004123"/>
    </source>
</evidence>
<dbReference type="GO" id="GO:0006281">
    <property type="term" value="P:DNA repair"/>
    <property type="evidence" value="ECO:0007669"/>
    <property type="project" value="UniProtKB-KW"/>
</dbReference>
<protein>
    <recommendedName>
        <fullName evidence="8">UmuC domain-containing protein</fullName>
    </recommendedName>
</protein>
<dbReference type="GO" id="GO:0003684">
    <property type="term" value="F:damaged DNA binding"/>
    <property type="evidence" value="ECO:0007669"/>
    <property type="project" value="InterPro"/>
</dbReference>
<proteinExistence type="predicted"/>
<feature type="compositionally biased region" description="Low complexity" evidence="7">
    <location>
        <begin position="539"/>
        <end position="554"/>
    </location>
</feature>
<reference evidence="9 10" key="1">
    <citation type="journal article" date="2015" name="Genome Biol. Evol.">
        <title>Comparative Genomics of a Bacterivorous Green Alga Reveals Evolutionary Causalities and Consequences of Phago-Mixotrophic Mode of Nutrition.</title>
        <authorList>
            <person name="Burns J.A."/>
            <person name="Paasch A."/>
            <person name="Narechania A."/>
            <person name="Kim E."/>
        </authorList>
    </citation>
    <scope>NUCLEOTIDE SEQUENCE [LARGE SCALE GENOMIC DNA]</scope>
    <source>
        <strain evidence="9 10">PLY_AMNH</strain>
    </source>
</reference>
<dbReference type="PANTHER" id="PTHR45873">
    <property type="entry name" value="DNA POLYMERASE ETA"/>
    <property type="match status" value="1"/>
</dbReference>
<feature type="compositionally biased region" description="Low complexity" evidence="7">
    <location>
        <begin position="480"/>
        <end position="500"/>
    </location>
</feature>
<dbReference type="Pfam" id="PF00817">
    <property type="entry name" value="IMS"/>
    <property type="match status" value="1"/>
</dbReference>
<dbReference type="InterPro" id="IPR036775">
    <property type="entry name" value="DNA_pol_Y-fam_lit_finger_sf"/>
</dbReference>
<name>A0AAE0LC52_9CHLO</name>
<feature type="region of interest" description="Disordered" evidence="7">
    <location>
        <begin position="377"/>
        <end position="401"/>
    </location>
</feature>
<dbReference type="InterPro" id="IPR043502">
    <property type="entry name" value="DNA/RNA_pol_sf"/>
</dbReference>
<dbReference type="PROSITE" id="PS50173">
    <property type="entry name" value="UMUC"/>
    <property type="match status" value="1"/>
</dbReference>
<feature type="compositionally biased region" description="Low complexity" evidence="7">
    <location>
        <begin position="601"/>
        <end position="616"/>
    </location>
</feature>
<feature type="compositionally biased region" description="Polar residues" evidence="7">
    <location>
        <begin position="631"/>
        <end position="640"/>
    </location>
</feature>
<dbReference type="EMBL" id="LGRX02004975">
    <property type="protein sequence ID" value="KAK3279379.1"/>
    <property type="molecule type" value="Genomic_DNA"/>
</dbReference>
<sequence>MRAREARKLCPNLQVVQVPTAHGKSDIQLYRDAGAEVVSILARSASRCERASVDEMYIDITEQARLLLQSTPFPQVVETAKSSHVAGQGREDTADVTKEELRAGVSKELVEVSTASQNWWGRDEMFWAEEEKLMAAAAAVIQGLREEVLRETGFTCSAGIADNKMLAKLTSAMHKPFQQTLLPREAIAPLLQGLPIDRLRGFGGDMGRQLQSALSISTCGELVKFPAQKVQNLLGDERGLQVWRMAHGIDNDPVKERELPKSAGAGKTFRGMQALKDLESCRYWLEQLANELAGRLEADSQAHARNWSPTASLSAGIQKRDAQALGAASFALLRRWASGLRAFTITGLYMVAGHFESVGAQATPAITTFFQKHAGCEGGTDAKAPPREGSSAASTGSGRREDTGMARFLAHSRDEGAGNKQAPDARDIGAPQPRGDAPHSHAVDAANTEPPTASFASSATDAASAAARGSADPQPPWPSPRRSQMLPSPASAAHHTSSTAVSPLPATRADIFAGGGARRDQTALQPTVEPTGHRVSLTAGGAPPGAISAASDGSVWRPGYSEGEVDEAVLRELPLDIQQEVRASMGALGDVARAELASRRATQQAGAGSSANSVSNKRPRKEGSSKSSKSNIRSFFQAKQ</sequence>
<dbReference type="Gene3D" id="3.30.70.270">
    <property type="match status" value="1"/>
</dbReference>
<keyword evidence="10" id="KW-1185">Reference proteome</keyword>
<dbReference type="GO" id="GO:0042276">
    <property type="term" value="P:error-prone translesion synthesis"/>
    <property type="evidence" value="ECO:0007669"/>
    <property type="project" value="TreeGrafter"/>
</dbReference>
<organism evidence="9 10">
    <name type="scientific">Cymbomonas tetramitiformis</name>
    <dbReference type="NCBI Taxonomy" id="36881"/>
    <lineage>
        <taxon>Eukaryota</taxon>
        <taxon>Viridiplantae</taxon>
        <taxon>Chlorophyta</taxon>
        <taxon>Pyramimonadophyceae</taxon>
        <taxon>Pyramimonadales</taxon>
        <taxon>Pyramimonadaceae</taxon>
        <taxon>Cymbomonas</taxon>
    </lineage>
</organism>
<dbReference type="GO" id="GO:0046872">
    <property type="term" value="F:metal ion binding"/>
    <property type="evidence" value="ECO:0007669"/>
    <property type="project" value="UniProtKB-KW"/>
</dbReference>
<dbReference type="GO" id="GO:0035861">
    <property type="term" value="C:site of double-strand break"/>
    <property type="evidence" value="ECO:0007669"/>
    <property type="project" value="TreeGrafter"/>
</dbReference>
<accession>A0AAE0LC52</accession>
<evidence type="ECO:0000256" key="6">
    <source>
        <dbReference type="ARBA" id="ARBA00023242"/>
    </source>
</evidence>
<feature type="compositionally biased region" description="Low complexity" evidence="7">
    <location>
        <begin position="387"/>
        <end position="397"/>
    </location>
</feature>
<dbReference type="SUPFAM" id="SSF56672">
    <property type="entry name" value="DNA/RNA polymerases"/>
    <property type="match status" value="1"/>
</dbReference>
<keyword evidence="6" id="KW-0539">Nucleus</keyword>
<keyword evidence="3" id="KW-0479">Metal-binding</keyword>
<feature type="compositionally biased region" description="Basic and acidic residues" evidence="7">
    <location>
        <begin position="413"/>
        <end position="427"/>
    </location>
</feature>
<evidence type="ECO:0000256" key="4">
    <source>
        <dbReference type="ARBA" id="ARBA00022763"/>
    </source>
</evidence>
<comment type="subcellular location">
    <subcellularLocation>
        <location evidence="1">Nucleus</location>
    </subcellularLocation>
</comment>
<dbReference type="Gene3D" id="3.30.1490.100">
    <property type="entry name" value="DNA polymerase, Y-family, little finger domain"/>
    <property type="match status" value="1"/>
</dbReference>
<dbReference type="AlphaFoldDB" id="A0AAE0LC52"/>
<dbReference type="SUPFAM" id="SSF100879">
    <property type="entry name" value="Lesion bypass DNA polymerase (Y-family), little finger domain"/>
    <property type="match status" value="1"/>
</dbReference>
<dbReference type="Proteomes" id="UP001190700">
    <property type="component" value="Unassembled WGS sequence"/>
</dbReference>
<evidence type="ECO:0000313" key="10">
    <source>
        <dbReference type="Proteomes" id="UP001190700"/>
    </source>
</evidence>
<dbReference type="PANTHER" id="PTHR45873:SF1">
    <property type="entry name" value="DNA POLYMERASE ETA"/>
    <property type="match status" value="1"/>
</dbReference>
<dbReference type="GO" id="GO:0005634">
    <property type="term" value="C:nucleus"/>
    <property type="evidence" value="ECO:0007669"/>
    <property type="project" value="UniProtKB-SubCell"/>
</dbReference>
<dbReference type="Pfam" id="PF21704">
    <property type="entry name" value="POLH-Rev1_HhH"/>
    <property type="match status" value="1"/>
</dbReference>
<keyword evidence="2" id="KW-0808">Transferase</keyword>
<dbReference type="InterPro" id="IPR052230">
    <property type="entry name" value="DNA_polymerase_eta"/>
</dbReference>
<feature type="region of interest" description="Disordered" evidence="7">
    <location>
        <begin position="413"/>
        <end position="559"/>
    </location>
</feature>
<keyword evidence="5" id="KW-0234">DNA repair</keyword>
<evidence type="ECO:0000256" key="5">
    <source>
        <dbReference type="ARBA" id="ARBA00023204"/>
    </source>
</evidence>
<gene>
    <name evidence="9" type="ORF">CYMTET_12742</name>
</gene>
<dbReference type="Gene3D" id="1.10.150.20">
    <property type="entry name" value="5' to 3' exonuclease, C-terminal subdomain"/>
    <property type="match status" value="1"/>
</dbReference>